<feature type="region of interest" description="Disordered" evidence="1">
    <location>
        <begin position="95"/>
        <end position="139"/>
    </location>
</feature>
<feature type="compositionally biased region" description="Polar residues" evidence="1">
    <location>
        <begin position="796"/>
        <end position="825"/>
    </location>
</feature>
<proteinExistence type="predicted"/>
<feature type="region of interest" description="Disordered" evidence="1">
    <location>
        <begin position="220"/>
        <end position="257"/>
    </location>
</feature>
<dbReference type="OrthoDB" id="10419841at2759"/>
<organism evidence="2 3">
    <name type="scientific">Naegleria fowleri</name>
    <name type="common">Brain eating amoeba</name>
    <dbReference type="NCBI Taxonomy" id="5763"/>
    <lineage>
        <taxon>Eukaryota</taxon>
        <taxon>Discoba</taxon>
        <taxon>Heterolobosea</taxon>
        <taxon>Tetramitia</taxon>
        <taxon>Eutetramitia</taxon>
        <taxon>Vahlkampfiidae</taxon>
        <taxon>Naegleria</taxon>
    </lineage>
</organism>
<reference evidence="2 3" key="1">
    <citation type="journal article" date="2019" name="Sci. Rep.">
        <title>Nanopore sequencing improves the draft genome of the human pathogenic amoeba Naegleria fowleri.</title>
        <authorList>
            <person name="Liechti N."/>
            <person name="Schurch N."/>
            <person name="Bruggmann R."/>
            <person name="Wittwer M."/>
        </authorList>
    </citation>
    <scope>NUCLEOTIDE SEQUENCE [LARGE SCALE GENOMIC DNA]</scope>
    <source>
        <strain evidence="2 3">ATCC 30894</strain>
    </source>
</reference>
<dbReference type="Proteomes" id="UP000444721">
    <property type="component" value="Unassembled WGS sequence"/>
</dbReference>
<dbReference type="VEuPathDB" id="AmoebaDB:NfTy_090890"/>
<accession>A0A6A5BGG5</accession>
<dbReference type="AlphaFoldDB" id="A0A6A5BGG5"/>
<dbReference type="RefSeq" id="XP_044558284.1">
    <property type="nucleotide sequence ID" value="XM_044712111.1"/>
</dbReference>
<feature type="compositionally biased region" description="Low complexity" evidence="1">
    <location>
        <begin position="7"/>
        <end position="22"/>
    </location>
</feature>
<gene>
    <name evidence="2" type="ORF">FDP41_008275</name>
</gene>
<dbReference type="VEuPathDB" id="AmoebaDB:FDP41_008275"/>
<feature type="compositionally biased region" description="Low complexity" evidence="1">
    <location>
        <begin position="220"/>
        <end position="229"/>
    </location>
</feature>
<sequence>MSKNGWSTFGTSSSASSFSSSSSSVMTTLPSSSLPRLTQVISIHNVKEFVKNYLIQDDTINNHHHHHSEGNTDMSILFRHVYCLFRETLYYSQPQNQQQTQTQSSSGVNISSSSSTLQASSSSGGMMNQNNNNNNNNSSSLSSFPKGFLMMYEDGSQVICLFFELDTKRLASEAQVLISTPSDSNMMMMNGSPLNDFVYVMVRITSFKASSHSRRRVVVGTVPSSSTTTAPLNTTCSIPPSQQQPLNHTSSSSQKPSSFVAFEDHPIGAAHNQTTDHNTSSLLQQLQTDPSEVLFRHQAFNCSEVNLKTFCEEYVKVTNHKAAVANIIATFGSIEKSIRSSEHLQVEVFKNCTCRSFSGDHFTVAKDILGLCKIALFDKTARKGLQKEQLDYYAALKQDKPFYTLLKRMEKLTQEIIMPMFSLLNYCHRSANVSLSHMLFKFHIRFRVLSVEPITLKQPQQGLQRIRSNSSSISTGTSSYALNMANQRNSFSISSTSTAGFTSHQSYNESYSLNKALNEEFIEVASNRENETTTNVQPSLIPLTSMTTTSTVYEPDIKTEQRMICLPRGPFVYKPLPLEPHTRKSAIEKDIFCMGILFLTYVTGYKEVGEIPISKVEEMLKQLRVCVDYLRQAQVQFEELINTKKCGDATKIYLLCERYSHITALLYSLSTLEKLISEMVECKTCAFKDMLYLTDSTKIEDLIDTLRDKTFKEKTNSCNIPRSPALGNLIRQEQEKKKLLSERSRTILSNIPNSLFPASSPDSPTLLSTSNLVSNSTNNTNSQVTNNKRKRDAMMISTTPTHSTALNQQEQKQQGVRGSNAVSSSHNLLHKFSKVIKTNTIKIEGKENERAGKTSIEMQ</sequence>
<dbReference type="GeneID" id="68115493"/>
<feature type="region of interest" description="Disordered" evidence="1">
    <location>
        <begin position="758"/>
        <end position="825"/>
    </location>
</feature>
<evidence type="ECO:0000313" key="3">
    <source>
        <dbReference type="Proteomes" id="UP000444721"/>
    </source>
</evidence>
<evidence type="ECO:0000313" key="2">
    <source>
        <dbReference type="EMBL" id="KAF0973571.1"/>
    </source>
</evidence>
<dbReference type="EMBL" id="VFQX01000060">
    <property type="protein sequence ID" value="KAF0973571.1"/>
    <property type="molecule type" value="Genomic_DNA"/>
</dbReference>
<feature type="region of interest" description="Disordered" evidence="1">
    <location>
        <begin position="1"/>
        <end position="22"/>
    </location>
</feature>
<dbReference type="VEuPathDB" id="AmoebaDB:NF0002520"/>
<feature type="compositionally biased region" description="Low complexity" evidence="1">
    <location>
        <begin position="759"/>
        <end position="786"/>
    </location>
</feature>
<comment type="caution">
    <text evidence="2">The sequence shown here is derived from an EMBL/GenBank/DDBJ whole genome shotgun (WGS) entry which is preliminary data.</text>
</comment>
<feature type="compositionally biased region" description="Polar residues" evidence="1">
    <location>
        <begin position="230"/>
        <end position="257"/>
    </location>
</feature>
<name>A0A6A5BGG5_NAEFO</name>
<protein>
    <submittedName>
        <fullName evidence="2">Uncharacterized protein</fullName>
    </submittedName>
</protein>
<evidence type="ECO:0000256" key="1">
    <source>
        <dbReference type="SAM" id="MobiDB-lite"/>
    </source>
</evidence>
<keyword evidence="3" id="KW-1185">Reference proteome</keyword>